<keyword evidence="2" id="KW-1185">Reference proteome</keyword>
<protein>
    <recommendedName>
        <fullName evidence="3">Histidine kinase</fullName>
    </recommendedName>
</protein>
<dbReference type="Proteomes" id="UP001157440">
    <property type="component" value="Unassembled WGS sequence"/>
</dbReference>
<evidence type="ECO:0008006" key="3">
    <source>
        <dbReference type="Google" id="ProtNLM"/>
    </source>
</evidence>
<reference evidence="2" key="1">
    <citation type="journal article" date="2019" name="Int. J. Syst. Evol. Microbiol.">
        <title>The Global Catalogue of Microorganisms (GCM) 10K type strain sequencing project: providing services to taxonomists for standard genome sequencing and annotation.</title>
        <authorList>
            <consortium name="The Broad Institute Genomics Platform"/>
            <consortium name="The Broad Institute Genome Sequencing Center for Infectious Disease"/>
            <person name="Wu L."/>
            <person name="Ma J."/>
        </authorList>
    </citation>
    <scope>NUCLEOTIDE SEQUENCE [LARGE SCALE GENOMIC DNA]</scope>
    <source>
        <strain evidence="2">NBRC 103632</strain>
    </source>
</reference>
<sequence length="48" mass="4819">MLGAARLPASDGGPDASLEIVGDPDLLHLAVSNLLSNGFKDASDSDPV</sequence>
<dbReference type="EMBL" id="BSPL01000005">
    <property type="protein sequence ID" value="GLS68418.1"/>
    <property type="molecule type" value="Genomic_DNA"/>
</dbReference>
<accession>A0AA37THH3</accession>
<dbReference type="AlphaFoldDB" id="A0AA37THH3"/>
<name>A0AA37THH3_9HYPH</name>
<comment type="caution">
    <text evidence="1">The sequence shown here is derived from an EMBL/GenBank/DDBJ whole genome shotgun (WGS) entry which is preliminary data.</text>
</comment>
<dbReference type="RefSeq" id="WP_238197037.1">
    <property type="nucleotide sequence ID" value="NZ_BPQZ01000015.1"/>
</dbReference>
<gene>
    <name evidence="1" type="ORF">GCM10007890_04300</name>
</gene>
<organism evidence="1 2">
    <name type="scientific">Methylobacterium tardum</name>
    <dbReference type="NCBI Taxonomy" id="374432"/>
    <lineage>
        <taxon>Bacteria</taxon>
        <taxon>Pseudomonadati</taxon>
        <taxon>Pseudomonadota</taxon>
        <taxon>Alphaproteobacteria</taxon>
        <taxon>Hyphomicrobiales</taxon>
        <taxon>Methylobacteriaceae</taxon>
        <taxon>Methylobacterium</taxon>
    </lineage>
</organism>
<evidence type="ECO:0000313" key="2">
    <source>
        <dbReference type="Proteomes" id="UP001157440"/>
    </source>
</evidence>
<evidence type="ECO:0000313" key="1">
    <source>
        <dbReference type="EMBL" id="GLS68418.1"/>
    </source>
</evidence>
<proteinExistence type="predicted"/>